<keyword evidence="5" id="KW-1185">Reference proteome</keyword>
<feature type="signal peptide" evidence="3">
    <location>
        <begin position="1"/>
        <end position="25"/>
    </location>
</feature>
<dbReference type="EMBL" id="ML987194">
    <property type="protein sequence ID" value="KAF2249958.1"/>
    <property type="molecule type" value="Genomic_DNA"/>
</dbReference>
<evidence type="ECO:0000256" key="2">
    <source>
        <dbReference type="SAM" id="Phobius"/>
    </source>
</evidence>
<accession>A0A6A6IIT1</accession>
<organism evidence="4 5">
    <name type="scientific">Trematosphaeria pertusa</name>
    <dbReference type="NCBI Taxonomy" id="390896"/>
    <lineage>
        <taxon>Eukaryota</taxon>
        <taxon>Fungi</taxon>
        <taxon>Dikarya</taxon>
        <taxon>Ascomycota</taxon>
        <taxon>Pezizomycotina</taxon>
        <taxon>Dothideomycetes</taxon>
        <taxon>Pleosporomycetidae</taxon>
        <taxon>Pleosporales</taxon>
        <taxon>Massarineae</taxon>
        <taxon>Trematosphaeriaceae</taxon>
        <taxon>Trematosphaeria</taxon>
    </lineage>
</organism>
<gene>
    <name evidence="4" type="ORF">BU26DRAFT_563849</name>
</gene>
<feature type="transmembrane region" description="Helical" evidence="2">
    <location>
        <begin position="123"/>
        <end position="142"/>
    </location>
</feature>
<dbReference type="GeneID" id="54586548"/>
<keyword evidence="2" id="KW-1133">Transmembrane helix</keyword>
<feature type="compositionally biased region" description="Basic and acidic residues" evidence="1">
    <location>
        <begin position="292"/>
        <end position="311"/>
    </location>
</feature>
<feature type="transmembrane region" description="Helical" evidence="2">
    <location>
        <begin position="84"/>
        <end position="103"/>
    </location>
</feature>
<protein>
    <submittedName>
        <fullName evidence="4">Uncharacterized protein</fullName>
    </submittedName>
</protein>
<dbReference type="AlphaFoldDB" id="A0A6A6IIT1"/>
<name>A0A6A6IIT1_9PLEO</name>
<evidence type="ECO:0000313" key="5">
    <source>
        <dbReference type="Proteomes" id="UP000800094"/>
    </source>
</evidence>
<dbReference type="OrthoDB" id="3801332at2759"/>
<feature type="compositionally biased region" description="Basic and acidic residues" evidence="1">
    <location>
        <begin position="257"/>
        <end position="266"/>
    </location>
</feature>
<evidence type="ECO:0000256" key="1">
    <source>
        <dbReference type="SAM" id="MobiDB-lite"/>
    </source>
</evidence>
<keyword evidence="2" id="KW-0472">Membrane</keyword>
<keyword evidence="3" id="KW-0732">Signal</keyword>
<feature type="transmembrane region" description="Helical" evidence="2">
    <location>
        <begin position="54"/>
        <end position="77"/>
    </location>
</feature>
<keyword evidence="2" id="KW-0812">Transmembrane</keyword>
<evidence type="ECO:0000256" key="3">
    <source>
        <dbReference type="SAM" id="SignalP"/>
    </source>
</evidence>
<feature type="region of interest" description="Disordered" evidence="1">
    <location>
        <begin position="226"/>
        <end position="311"/>
    </location>
</feature>
<proteinExistence type="predicted"/>
<feature type="compositionally biased region" description="Basic residues" evidence="1">
    <location>
        <begin position="236"/>
        <end position="251"/>
    </location>
</feature>
<sequence>MQQPQDIRRCALALLLPLFIRSTNAVELCISVFSVVVATPMAVWIDGKPFNRELVLPVIAATAASWLGSVLADYVVVGEWLRLLVTYGIAFDGMEMLIPASVVPASKKDLSNLRAAPLPSSAWILPVGVSLPVTLELLPYYNAHVAPKLFLSMAVIFCTLAVHVQTFLAALTRATLWRDASKILVKKIEEVPRIVVTDMEVLDGRAKEKKKEQGLQRPMIPAYDTKMLHPVPPYKTKTKTKTKNAKKKPRKNSISADEWKKAADKKGRPKPTSKSVDLLNAAHESPAQVRAQLREPELETGKDMGEEERRQAEADYWMEILLGKKDGGDALVKMATRGKPRRPTTRRRG</sequence>
<feature type="transmembrane region" description="Helical" evidence="2">
    <location>
        <begin position="149"/>
        <end position="171"/>
    </location>
</feature>
<dbReference type="RefSeq" id="XP_033684962.1">
    <property type="nucleotide sequence ID" value="XM_033833218.1"/>
</dbReference>
<evidence type="ECO:0000313" key="4">
    <source>
        <dbReference type="EMBL" id="KAF2249958.1"/>
    </source>
</evidence>
<dbReference type="Proteomes" id="UP000800094">
    <property type="component" value="Unassembled WGS sequence"/>
</dbReference>
<reference evidence="4" key="1">
    <citation type="journal article" date="2020" name="Stud. Mycol.">
        <title>101 Dothideomycetes genomes: a test case for predicting lifestyles and emergence of pathogens.</title>
        <authorList>
            <person name="Haridas S."/>
            <person name="Albert R."/>
            <person name="Binder M."/>
            <person name="Bloem J."/>
            <person name="Labutti K."/>
            <person name="Salamov A."/>
            <person name="Andreopoulos B."/>
            <person name="Baker S."/>
            <person name="Barry K."/>
            <person name="Bills G."/>
            <person name="Bluhm B."/>
            <person name="Cannon C."/>
            <person name="Castanera R."/>
            <person name="Culley D."/>
            <person name="Daum C."/>
            <person name="Ezra D."/>
            <person name="Gonzalez J."/>
            <person name="Henrissat B."/>
            <person name="Kuo A."/>
            <person name="Liang C."/>
            <person name="Lipzen A."/>
            <person name="Lutzoni F."/>
            <person name="Magnuson J."/>
            <person name="Mondo S."/>
            <person name="Nolan M."/>
            <person name="Ohm R."/>
            <person name="Pangilinan J."/>
            <person name="Park H.-J."/>
            <person name="Ramirez L."/>
            <person name="Alfaro M."/>
            <person name="Sun H."/>
            <person name="Tritt A."/>
            <person name="Yoshinaga Y."/>
            <person name="Zwiers L.-H."/>
            <person name="Turgeon B."/>
            <person name="Goodwin S."/>
            <person name="Spatafora J."/>
            <person name="Crous P."/>
            <person name="Grigoriev I."/>
        </authorList>
    </citation>
    <scope>NUCLEOTIDE SEQUENCE</scope>
    <source>
        <strain evidence="4">CBS 122368</strain>
    </source>
</reference>
<feature type="chain" id="PRO_5025549871" evidence="3">
    <location>
        <begin position="26"/>
        <end position="349"/>
    </location>
</feature>